<proteinExistence type="predicted"/>
<dbReference type="ExpressionAtlas" id="A0A2K3P1N3">
    <property type="expression patterns" value="baseline"/>
</dbReference>
<reference evidence="2 3" key="2">
    <citation type="journal article" date="2017" name="Front. Plant Sci.">
        <title>Gene Classification and Mining of Molecular Markers Useful in Red Clover (Trifolium pratense) Breeding.</title>
        <authorList>
            <person name="Istvanek J."/>
            <person name="Dluhosova J."/>
            <person name="Dluhos P."/>
            <person name="Patkova L."/>
            <person name="Nedelnik J."/>
            <person name="Repkova J."/>
        </authorList>
    </citation>
    <scope>NUCLEOTIDE SEQUENCE [LARGE SCALE GENOMIC DNA]</scope>
    <source>
        <strain evidence="3">cv. Tatra</strain>
        <tissue evidence="2">Young leaves</tissue>
    </source>
</reference>
<organism evidence="2 3">
    <name type="scientific">Trifolium pratense</name>
    <name type="common">Red clover</name>
    <dbReference type="NCBI Taxonomy" id="57577"/>
    <lineage>
        <taxon>Eukaryota</taxon>
        <taxon>Viridiplantae</taxon>
        <taxon>Streptophyta</taxon>
        <taxon>Embryophyta</taxon>
        <taxon>Tracheophyta</taxon>
        <taxon>Spermatophyta</taxon>
        <taxon>Magnoliopsida</taxon>
        <taxon>eudicotyledons</taxon>
        <taxon>Gunneridae</taxon>
        <taxon>Pentapetalae</taxon>
        <taxon>rosids</taxon>
        <taxon>fabids</taxon>
        <taxon>Fabales</taxon>
        <taxon>Fabaceae</taxon>
        <taxon>Papilionoideae</taxon>
        <taxon>50 kb inversion clade</taxon>
        <taxon>NPAAA clade</taxon>
        <taxon>Hologalegina</taxon>
        <taxon>IRL clade</taxon>
        <taxon>Trifolieae</taxon>
        <taxon>Trifolium</taxon>
    </lineage>
</organism>
<evidence type="ECO:0000259" key="1">
    <source>
        <dbReference type="Pfam" id="PF13966"/>
    </source>
</evidence>
<comment type="caution">
    <text evidence="2">The sequence shown here is derived from an EMBL/GenBank/DDBJ whole genome shotgun (WGS) entry which is preliminary data.</text>
</comment>
<gene>
    <name evidence="2" type="ORF">L195_g005733</name>
</gene>
<reference evidence="2 3" key="1">
    <citation type="journal article" date="2014" name="Am. J. Bot.">
        <title>Genome assembly and annotation for red clover (Trifolium pratense; Fabaceae).</title>
        <authorList>
            <person name="Istvanek J."/>
            <person name="Jaros M."/>
            <person name="Krenek A."/>
            <person name="Repkova J."/>
        </authorList>
    </citation>
    <scope>NUCLEOTIDE SEQUENCE [LARGE SCALE GENOMIC DNA]</scope>
    <source>
        <strain evidence="3">cv. Tatra</strain>
        <tissue evidence="2">Young leaves</tissue>
    </source>
</reference>
<dbReference type="EMBL" id="ASHM01002983">
    <property type="protein sequence ID" value="PNY09187.1"/>
    <property type="molecule type" value="Genomic_DNA"/>
</dbReference>
<evidence type="ECO:0000313" key="3">
    <source>
        <dbReference type="Proteomes" id="UP000236291"/>
    </source>
</evidence>
<dbReference type="InterPro" id="IPR026960">
    <property type="entry name" value="RVT-Znf"/>
</dbReference>
<dbReference type="Proteomes" id="UP000236291">
    <property type="component" value="Unassembled WGS sequence"/>
</dbReference>
<accession>A0A2K3P1N3</accession>
<dbReference type="PANTHER" id="PTHR36617:SF15">
    <property type="entry name" value="REVERSE TRANSCRIPTASE ZINC-BINDING DOMAIN-CONTAINING PROTEIN"/>
    <property type="match status" value="1"/>
</dbReference>
<feature type="domain" description="Reverse transcriptase zinc-binding" evidence="1">
    <location>
        <begin position="132"/>
        <end position="195"/>
    </location>
</feature>
<sequence>MIKAPQTRRRRDVSSAILILVSSVLKAFGAKQGVVKKMGNGVQTSFWEDTWVGDISLRERFPRMFSISIQKEASVASLRNLNGGERWDLVWRRRLFVWESNLLDELLMIISPVSLSEAVNKWVWRPEKGEGFTVKSTYALVSDMIIARGSISQEKQSAFKAIWKCPAPSKVSGLVWTILHDRAPTRVNLFRRRVIQEEGD</sequence>
<name>A0A2K3P1N3_TRIPR</name>
<dbReference type="AlphaFoldDB" id="A0A2K3P1N3"/>
<dbReference type="Pfam" id="PF13966">
    <property type="entry name" value="zf-RVT"/>
    <property type="match status" value="1"/>
</dbReference>
<dbReference type="PANTHER" id="PTHR36617">
    <property type="entry name" value="PROTEIN, PUTATIVE-RELATED"/>
    <property type="match status" value="1"/>
</dbReference>
<evidence type="ECO:0000313" key="2">
    <source>
        <dbReference type="EMBL" id="PNY09187.1"/>
    </source>
</evidence>
<protein>
    <submittedName>
        <fullName evidence="2">Ribonuclease H</fullName>
    </submittedName>
</protein>